<dbReference type="Gene3D" id="1.10.357.10">
    <property type="entry name" value="Tetracycline Repressor, domain 2"/>
    <property type="match status" value="1"/>
</dbReference>
<feature type="domain" description="HTH tetR-type" evidence="5">
    <location>
        <begin position="2"/>
        <end position="62"/>
    </location>
</feature>
<dbReference type="PANTHER" id="PTHR30055">
    <property type="entry name" value="HTH-TYPE TRANSCRIPTIONAL REGULATOR RUTR"/>
    <property type="match status" value="1"/>
</dbReference>
<evidence type="ECO:0000256" key="4">
    <source>
        <dbReference type="PROSITE-ProRule" id="PRU00335"/>
    </source>
</evidence>
<gene>
    <name evidence="6" type="ORF">GGD57_002383</name>
</gene>
<dbReference type="InterPro" id="IPR009057">
    <property type="entry name" value="Homeodomain-like_sf"/>
</dbReference>
<evidence type="ECO:0000256" key="2">
    <source>
        <dbReference type="ARBA" id="ARBA00023125"/>
    </source>
</evidence>
<dbReference type="InterPro" id="IPR050109">
    <property type="entry name" value="HTH-type_TetR-like_transc_reg"/>
</dbReference>
<sequence length="195" mass="22083">MMQERDRILDVAEKHIRRIGHRKTTVDDIACDLDTSRANVYRFFPTRAAIDQDVYARIANRTLDIARAISRRRDASGIRLAAMFDEIHRQARTQLADEPYVHELFVAATEGKWGVAKWYFDEMTRIFEATVREGLQVGELEIDDAGDAARCAMAAIISFVHPSLLEQRISSGKDVEDELGAQTRFVLRALGIMSG</sequence>
<keyword evidence="2 4" id="KW-0238">DNA-binding</keyword>
<feature type="DNA-binding region" description="H-T-H motif" evidence="4">
    <location>
        <begin position="25"/>
        <end position="44"/>
    </location>
</feature>
<dbReference type="PROSITE" id="PS50977">
    <property type="entry name" value="HTH_TETR_2"/>
    <property type="match status" value="1"/>
</dbReference>
<dbReference type="Pfam" id="PF17935">
    <property type="entry name" value="TetR_C_27"/>
    <property type="match status" value="1"/>
</dbReference>
<dbReference type="InterPro" id="IPR001647">
    <property type="entry name" value="HTH_TetR"/>
</dbReference>
<dbReference type="PANTHER" id="PTHR30055:SF151">
    <property type="entry name" value="TRANSCRIPTIONAL REGULATORY PROTEIN"/>
    <property type="match status" value="1"/>
</dbReference>
<evidence type="ECO:0000313" key="6">
    <source>
        <dbReference type="EMBL" id="MBB4235809.1"/>
    </source>
</evidence>
<dbReference type="SUPFAM" id="SSF46689">
    <property type="entry name" value="Homeodomain-like"/>
    <property type="match status" value="1"/>
</dbReference>
<protein>
    <submittedName>
        <fullName evidence="6">AcrR family transcriptional regulator</fullName>
    </submittedName>
</protein>
<dbReference type="Pfam" id="PF00440">
    <property type="entry name" value="TetR_N"/>
    <property type="match status" value="1"/>
</dbReference>
<organism evidence="6 7">
    <name type="scientific">Rhizobium esperanzae</name>
    <dbReference type="NCBI Taxonomy" id="1967781"/>
    <lineage>
        <taxon>Bacteria</taxon>
        <taxon>Pseudomonadati</taxon>
        <taxon>Pseudomonadota</taxon>
        <taxon>Alphaproteobacteria</taxon>
        <taxon>Hyphomicrobiales</taxon>
        <taxon>Rhizobiaceae</taxon>
        <taxon>Rhizobium/Agrobacterium group</taxon>
        <taxon>Rhizobium</taxon>
    </lineage>
</organism>
<comment type="caution">
    <text evidence="6">The sequence shown here is derived from an EMBL/GenBank/DDBJ whole genome shotgun (WGS) entry which is preliminary data.</text>
</comment>
<dbReference type="EMBL" id="JACIFY010000007">
    <property type="protein sequence ID" value="MBB4235809.1"/>
    <property type="molecule type" value="Genomic_DNA"/>
</dbReference>
<dbReference type="InterPro" id="IPR041478">
    <property type="entry name" value="TetR_C_27"/>
</dbReference>
<accession>A0A7W6R342</accession>
<keyword evidence="1" id="KW-0805">Transcription regulation</keyword>
<dbReference type="GO" id="GO:0000976">
    <property type="term" value="F:transcription cis-regulatory region binding"/>
    <property type="evidence" value="ECO:0007669"/>
    <property type="project" value="TreeGrafter"/>
</dbReference>
<name>A0A7W6R342_9HYPH</name>
<evidence type="ECO:0000313" key="7">
    <source>
        <dbReference type="Proteomes" id="UP000540909"/>
    </source>
</evidence>
<dbReference type="Proteomes" id="UP000540909">
    <property type="component" value="Unassembled WGS sequence"/>
</dbReference>
<evidence type="ECO:0000256" key="1">
    <source>
        <dbReference type="ARBA" id="ARBA00023015"/>
    </source>
</evidence>
<keyword evidence="3" id="KW-0804">Transcription</keyword>
<dbReference type="AlphaFoldDB" id="A0A7W6R342"/>
<dbReference type="GO" id="GO:0003700">
    <property type="term" value="F:DNA-binding transcription factor activity"/>
    <property type="evidence" value="ECO:0007669"/>
    <property type="project" value="TreeGrafter"/>
</dbReference>
<proteinExistence type="predicted"/>
<evidence type="ECO:0000259" key="5">
    <source>
        <dbReference type="PROSITE" id="PS50977"/>
    </source>
</evidence>
<reference evidence="6 7" key="1">
    <citation type="submission" date="2020-08" db="EMBL/GenBank/DDBJ databases">
        <title>Genomic Encyclopedia of Type Strains, Phase IV (KMG-V): Genome sequencing to study the core and pangenomes of soil and plant-associated prokaryotes.</title>
        <authorList>
            <person name="Whitman W."/>
        </authorList>
    </citation>
    <scope>NUCLEOTIDE SEQUENCE [LARGE SCALE GENOMIC DNA]</scope>
    <source>
        <strain evidence="6 7">SEMIA 4089</strain>
    </source>
</reference>
<evidence type="ECO:0000256" key="3">
    <source>
        <dbReference type="ARBA" id="ARBA00023163"/>
    </source>
</evidence>